<reference evidence="2" key="1">
    <citation type="journal article" date="2022" name="Int. J. Mol. Sci.">
        <title>Draft Genome of Tanacetum Coccineum: Genomic Comparison of Closely Related Tanacetum-Family Plants.</title>
        <authorList>
            <person name="Yamashiro T."/>
            <person name="Shiraishi A."/>
            <person name="Nakayama K."/>
            <person name="Satake H."/>
        </authorList>
    </citation>
    <scope>NUCLEOTIDE SEQUENCE</scope>
</reference>
<organism evidence="2 3">
    <name type="scientific">Tanacetum coccineum</name>
    <dbReference type="NCBI Taxonomy" id="301880"/>
    <lineage>
        <taxon>Eukaryota</taxon>
        <taxon>Viridiplantae</taxon>
        <taxon>Streptophyta</taxon>
        <taxon>Embryophyta</taxon>
        <taxon>Tracheophyta</taxon>
        <taxon>Spermatophyta</taxon>
        <taxon>Magnoliopsida</taxon>
        <taxon>eudicotyledons</taxon>
        <taxon>Gunneridae</taxon>
        <taxon>Pentapetalae</taxon>
        <taxon>asterids</taxon>
        <taxon>campanulids</taxon>
        <taxon>Asterales</taxon>
        <taxon>Asteraceae</taxon>
        <taxon>Asteroideae</taxon>
        <taxon>Anthemideae</taxon>
        <taxon>Anthemidinae</taxon>
        <taxon>Tanacetum</taxon>
    </lineage>
</organism>
<keyword evidence="1" id="KW-1133">Transmembrane helix</keyword>
<accession>A0ABQ5E376</accession>
<feature type="transmembrane region" description="Helical" evidence="1">
    <location>
        <begin position="58"/>
        <end position="81"/>
    </location>
</feature>
<keyword evidence="1" id="KW-0472">Membrane</keyword>
<keyword evidence="1" id="KW-0812">Transmembrane</keyword>
<keyword evidence="3" id="KW-1185">Reference proteome</keyword>
<gene>
    <name evidence="2" type="ORF">Tco_0952329</name>
</gene>
<feature type="transmembrane region" description="Helical" evidence="1">
    <location>
        <begin position="93"/>
        <end position="110"/>
    </location>
</feature>
<evidence type="ECO:0000313" key="3">
    <source>
        <dbReference type="Proteomes" id="UP001151760"/>
    </source>
</evidence>
<dbReference type="EMBL" id="BQNB010015744">
    <property type="protein sequence ID" value="GJT43614.1"/>
    <property type="molecule type" value="Genomic_DNA"/>
</dbReference>
<dbReference type="Proteomes" id="UP001151760">
    <property type="component" value="Unassembled WGS sequence"/>
</dbReference>
<feature type="transmembrane region" description="Helical" evidence="1">
    <location>
        <begin position="155"/>
        <end position="179"/>
    </location>
</feature>
<feature type="transmembrane region" description="Helical" evidence="1">
    <location>
        <begin position="130"/>
        <end position="148"/>
    </location>
</feature>
<protein>
    <submittedName>
        <fullName evidence="2">Uncharacterized protein</fullName>
    </submittedName>
</protein>
<dbReference type="PANTHER" id="PTHR35307">
    <property type="entry name" value="PROTEIN, PUTATIVE-RELATED"/>
    <property type="match status" value="1"/>
</dbReference>
<name>A0ABQ5E376_9ASTR</name>
<evidence type="ECO:0000313" key="2">
    <source>
        <dbReference type="EMBL" id="GJT43614.1"/>
    </source>
</evidence>
<comment type="caution">
    <text evidence="2">The sequence shown here is derived from an EMBL/GenBank/DDBJ whole genome shotgun (WGS) entry which is preliminary data.</text>
</comment>
<proteinExistence type="predicted"/>
<dbReference type="PANTHER" id="PTHR35307:SF8">
    <property type="entry name" value="GUSTATORY RECEPTOR"/>
    <property type="match status" value="1"/>
</dbReference>
<evidence type="ECO:0000256" key="1">
    <source>
        <dbReference type="SAM" id="Phobius"/>
    </source>
</evidence>
<feature type="transmembrane region" description="Helical" evidence="1">
    <location>
        <begin position="199"/>
        <end position="222"/>
    </location>
</feature>
<reference evidence="2" key="2">
    <citation type="submission" date="2022-01" db="EMBL/GenBank/DDBJ databases">
        <authorList>
            <person name="Yamashiro T."/>
            <person name="Shiraishi A."/>
            <person name="Satake H."/>
            <person name="Nakayama K."/>
        </authorList>
    </citation>
    <scope>NUCLEOTIDE SEQUENCE</scope>
</reference>
<sequence>MDFYPSQGCYGIMQPLENELQYHSHISANFTSENVRYLLNYCSQASYVEDENRISKPIFWIGIYIALASLICTLAMAADLLHGFRSRKIWFPCKYFTLNAASITVITVAMKLPVDLSSLMPFYLDQAPKVGSIAFMCTMMANFMPSLASMDNKTLLANVIGLAILVITMIVNICIQISTGVIENYNFSLSSTNHIVTNFMILAYIYMALLFWLLVVLISSVFNIPAS</sequence>